<keyword evidence="2" id="KW-1185">Reference proteome</keyword>
<evidence type="ECO:0000313" key="2">
    <source>
        <dbReference type="Proteomes" id="UP000654947"/>
    </source>
</evidence>
<proteinExistence type="predicted"/>
<accession>A0A918XKT1</accession>
<organism evidence="1 2">
    <name type="scientific">Nocardiopsis kunsanensis</name>
    <dbReference type="NCBI Taxonomy" id="141693"/>
    <lineage>
        <taxon>Bacteria</taxon>
        <taxon>Bacillati</taxon>
        <taxon>Actinomycetota</taxon>
        <taxon>Actinomycetes</taxon>
        <taxon>Streptosporangiales</taxon>
        <taxon>Nocardiopsidaceae</taxon>
        <taxon>Nocardiopsis</taxon>
    </lineage>
</organism>
<dbReference type="Proteomes" id="UP000654947">
    <property type="component" value="Unassembled WGS sequence"/>
</dbReference>
<dbReference type="RefSeq" id="WP_017578165.1">
    <property type="nucleotide sequence ID" value="NZ_BMXL01000033.1"/>
</dbReference>
<reference evidence="1 2" key="1">
    <citation type="journal article" date="2014" name="Int. J. Syst. Evol. Microbiol.">
        <title>Complete genome sequence of Corynebacterium casei LMG S-19264T (=DSM 44701T), isolated from a smear-ripened cheese.</title>
        <authorList>
            <consortium name="US DOE Joint Genome Institute (JGI-PGF)"/>
            <person name="Walter F."/>
            <person name="Albersmeier A."/>
            <person name="Kalinowski J."/>
            <person name="Ruckert C."/>
        </authorList>
    </citation>
    <scope>NUCLEOTIDE SEQUENCE [LARGE SCALE GENOMIC DNA]</scope>
    <source>
        <strain evidence="1 2">KCTC 19473</strain>
    </source>
</reference>
<dbReference type="EMBL" id="BMXL01000033">
    <property type="protein sequence ID" value="GHD35118.1"/>
    <property type="molecule type" value="Genomic_DNA"/>
</dbReference>
<sequence>MDGDRPYWGFLATAEDGGRTRVRSVLDGREEGPVWGSESSGELVLQGMLHHAYDQVGPWHEWDGTDHLLSETSYDALGNRITDRRLDDAGNVAHEERYDPVRLWRAPDTGEDRPAPWLWF</sequence>
<dbReference type="AlphaFoldDB" id="A0A918XKT1"/>
<gene>
    <name evidence="1" type="ORF">GCM10007147_41290</name>
</gene>
<comment type="caution">
    <text evidence="1">The sequence shown here is derived from an EMBL/GenBank/DDBJ whole genome shotgun (WGS) entry which is preliminary data.</text>
</comment>
<evidence type="ECO:0000313" key="1">
    <source>
        <dbReference type="EMBL" id="GHD35118.1"/>
    </source>
</evidence>
<name>A0A918XKT1_9ACTN</name>
<protein>
    <submittedName>
        <fullName evidence="1">Uncharacterized protein</fullName>
    </submittedName>
</protein>